<dbReference type="GO" id="GO:0005886">
    <property type="term" value="C:plasma membrane"/>
    <property type="evidence" value="ECO:0007669"/>
    <property type="project" value="UniProtKB-SubCell"/>
</dbReference>
<feature type="transmembrane region" description="Helical" evidence="7">
    <location>
        <begin position="375"/>
        <end position="393"/>
    </location>
</feature>
<dbReference type="Proteomes" id="UP000261811">
    <property type="component" value="Unassembled WGS sequence"/>
</dbReference>
<feature type="transmembrane region" description="Helical" evidence="7">
    <location>
        <begin position="61"/>
        <end position="81"/>
    </location>
</feature>
<dbReference type="AlphaFoldDB" id="A0A372JTS4"/>
<feature type="transmembrane region" description="Helical" evidence="7">
    <location>
        <begin position="93"/>
        <end position="116"/>
    </location>
</feature>
<evidence type="ECO:0000256" key="6">
    <source>
        <dbReference type="SAM" id="MobiDB-lite"/>
    </source>
</evidence>
<dbReference type="Pfam" id="PF07690">
    <property type="entry name" value="MFS_1"/>
    <property type="match status" value="2"/>
</dbReference>
<feature type="transmembrane region" description="Helical" evidence="7">
    <location>
        <begin position="425"/>
        <end position="456"/>
    </location>
</feature>
<feature type="transmembrane region" description="Helical" evidence="7">
    <location>
        <begin position="28"/>
        <end position="49"/>
    </location>
</feature>
<gene>
    <name evidence="9" type="ORF">DZF91_01210</name>
</gene>
<dbReference type="PANTHER" id="PTHR42718">
    <property type="entry name" value="MAJOR FACILITATOR SUPERFAMILY MULTIDRUG TRANSPORTER MFSC"/>
    <property type="match status" value="1"/>
</dbReference>
<feature type="transmembrane region" description="Helical" evidence="7">
    <location>
        <begin position="155"/>
        <end position="176"/>
    </location>
</feature>
<evidence type="ECO:0000256" key="4">
    <source>
        <dbReference type="ARBA" id="ARBA00022989"/>
    </source>
</evidence>
<feature type="transmembrane region" description="Helical" evidence="7">
    <location>
        <begin position="244"/>
        <end position="261"/>
    </location>
</feature>
<protein>
    <submittedName>
        <fullName evidence="9">MFS transporter</fullName>
    </submittedName>
</protein>
<evidence type="ECO:0000313" key="9">
    <source>
        <dbReference type="EMBL" id="RFU43431.1"/>
    </source>
</evidence>
<dbReference type="EMBL" id="QURH01000018">
    <property type="protein sequence ID" value="RFU43431.1"/>
    <property type="molecule type" value="Genomic_DNA"/>
</dbReference>
<feature type="transmembrane region" description="Helical" evidence="7">
    <location>
        <begin position="182"/>
        <end position="202"/>
    </location>
</feature>
<sequence>MASPTHLTGPSVARAPSPPTPKRTALRFAGIVAGNFVIALDATILNVALPDMRSDLHAPAAALPWAVDAYTVVLAGLMLAAGSVADRWGPRRVYRAALAGFALFSLVCALAPNAAVLIAGRALLGVPAAGLVPASMALLAALFPDADQRSRRIGTSVAITGIGVVGGPVLGGALVALGGWRLVFLVNIPIVLLTLAVSRGLSAHRGGTAGPVDRAGILLSIAGLVALTFGLVDGGTGGWARPRPIAGLVVAALVVGVLPRVQRRAASPVLPSALLALTRVRVSLVVGVMSQFVYYGLLFALTQWMVDGRGLSPLQAGAAFLPMTVPVLFVPLLTGRLVVRFGARPVMLAGMALDLCGGIVLATDGLSSAAGGTSLWTVFAVQVLVGVGSPLAIPSCIADMSAAVPLHLAATGQGALNAARQTGTALGVAVFGTLATLSSTGLVLATGAALTLALLARPAKTP</sequence>
<feature type="transmembrane region" description="Helical" evidence="7">
    <location>
        <begin position="282"/>
        <end position="306"/>
    </location>
</feature>
<keyword evidence="4 7" id="KW-1133">Transmembrane helix</keyword>
<feature type="transmembrane region" description="Helical" evidence="7">
    <location>
        <begin position="214"/>
        <end position="232"/>
    </location>
</feature>
<dbReference type="InterPro" id="IPR020846">
    <property type="entry name" value="MFS_dom"/>
</dbReference>
<feature type="region of interest" description="Disordered" evidence="6">
    <location>
        <begin position="1"/>
        <end position="21"/>
    </location>
</feature>
<evidence type="ECO:0000256" key="7">
    <source>
        <dbReference type="SAM" id="Phobius"/>
    </source>
</evidence>
<evidence type="ECO:0000313" key="10">
    <source>
        <dbReference type="Proteomes" id="UP000261811"/>
    </source>
</evidence>
<keyword evidence="5 7" id="KW-0472">Membrane</keyword>
<dbReference type="Gene3D" id="1.20.1720.10">
    <property type="entry name" value="Multidrug resistance protein D"/>
    <property type="match status" value="1"/>
</dbReference>
<dbReference type="InterPro" id="IPR011701">
    <property type="entry name" value="MFS"/>
</dbReference>
<feature type="transmembrane region" description="Helical" evidence="7">
    <location>
        <begin position="318"/>
        <end position="339"/>
    </location>
</feature>
<feature type="transmembrane region" description="Helical" evidence="7">
    <location>
        <begin position="346"/>
        <end position="363"/>
    </location>
</feature>
<feature type="transmembrane region" description="Helical" evidence="7">
    <location>
        <begin position="122"/>
        <end position="143"/>
    </location>
</feature>
<dbReference type="PROSITE" id="PS50850">
    <property type="entry name" value="MFS"/>
    <property type="match status" value="1"/>
</dbReference>
<reference evidence="9 10" key="1">
    <citation type="submission" date="2018-08" db="EMBL/GenBank/DDBJ databases">
        <title>Actinomadura jelena sp. nov., a novel Actinomycete isolated from soil in Chad.</title>
        <authorList>
            <person name="Shi L."/>
        </authorList>
    </citation>
    <scope>NUCLEOTIDE SEQUENCE [LARGE SCALE GENOMIC DNA]</scope>
    <source>
        <strain evidence="9 10">NEAU-G17</strain>
    </source>
</reference>
<evidence type="ECO:0000256" key="3">
    <source>
        <dbReference type="ARBA" id="ARBA00022692"/>
    </source>
</evidence>
<evidence type="ECO:0000256" key="5">
    <source>
        <dbReference type="ARBA" id="ARBA00023136"/>
    </source>
</evidence>
<feature type="domain" description="Major facilitator superfamily (MFS) profile" evidence="8">
    <location>
        <begin position="27"/>
        <end position="462"/>
    </location>
</feature>
<evidence type="ECO:0000256" key="1">
    <source>
        <dbReference type="ARBA" id="ARBA00004651"/>
    </source>
</evidence>
<comment type="subcellular location">
    <subcellularLocation>
        <location evidence="1">Cell membrane</location>
        <topology evidence="1">Multi-pass membrane protein</topology>
    </subcellularLocation>
</comment>
<keyword evidence="3 7" id="KW-0812">Transmembrane</keyword>
<dbReference type="PANTHER" id="PTHR42718:SF9">
    <property type="entry name" value="MAJOR FACILITATOR SUPERFAMILY MULTIDRUG TRANSPORTER MFSC"/>
    <property type="match status" value="1"/>
</dbReference>
<comment type="caution">
    <text evidence="9">The sequence shown here is derived from an EMBL/GenBank/DDBJ whole genome shotgun (WGS) entry which is preliminary data.</text>
</comment>
<dbReference type="SUPFAM" id="SSF103473">
    <property type="entry name" value="MFS general substrate transporter"/>
    <property type="match status" value="1"/>
</dbReference>
<keyword evidence="10" id="KW-1185">Reference proteome</keyword>
<keyword evidence="2" id="KW-0813">Transport</keyword>
<name>A0A372JTS4_9ACTN</name>
<dbReference type="CDD" id="cd17321">
    <property type="entry name" value="MFS_MMR_MDR_like"/>
    <property type="match status" value="1"/>
</dbReference>
<organism evidence="9 10">
    <name type="scientific">Actinomadura logoneensis</name>
    <dbReference type="NCBI Taxonomy" id="2293572"/>
    <lineage>
        <taxon>Bacteria</taxon>
        <taxon>Bacillati</taxon>
        <taxon>Actinomycetota</taxon>
        <taxon>Actinomycetes</taxon>
        <taxon>Streptosporangiales</taxon>
        <taxon>Thermomonosporaceae</taxon>
        <taxon>Actinomadura</taxon>
    </lineage>
</organism>
<evidence type="ECO:0000259" key="8">
    <source>
        <dbReference type="PROSITE" id="PS50850"/>
    </source>
</evidence>
<dbReference type="GO" id="GO:0022857">
    <property type="term" value="F:transmembrane transporter activity"/>
    <property type="evidence" value="ECO:0007669"/>
    <property type="project" value="InterPro"/>
</dbReference>
<dbReference type="InterPro" id="IPR036259">
    <property type="entry name" value="MFS_trans_sf"/>
</dbReference>
<accession>A0A372JTS4</accession>
<evidence type="ECO:0000256" key="2">
    <source>
        <dbReference type="ARBA" id="ARBA00022448"/>
    </source>
</evidence>
<dbReference type="Gene3D" id="1.20.1250.20">
    <property type="entry name" value="MFS general substrate transporter like domains"/>
    <property type="match status" value="1"/>
</dbReference>
<proteinExistence type="predicted"/>